<sequence>MVTGGGTYDDGQPIYLANLSAMEFEMVLAWLEHARWQPCSFSPSLPQLIALLQSARFLMMRSLLRWAINRLENYNPPMSTIQKITLSQEIPLLKDSWLRAPVGALITTSLENILGLSSELNASLHTTVLSKIMLARETLNARRILLAYSIPKDDGSISPAAECSAEHHSTRCFQIWAAVWWGKVPAFKARGISPFSDFRWNASSMCTELHPSSRVKWVLRGRECYYRQGDVLSEGLPLHPTYEDEEWDDTAYNF</sequence>
<gene>
    <name evidence="1" type="ORF">C8R41DRAFT_919673</name>
</gene>
<evidence type="ECO:0000313" key="1">
    <source>
        <dbReference type="EMBL" id="KAJ4493199.1"/>
    </source>
</evidence>
<name>A0ABQ8VG37_9AGAR</name>
<proteinExistence type="predicted"/>
<keyword evidence="2" id="KW-1185">Reference proteome</keyword>
<organism evidence="1 2">
    <name type="scientific">Lentinula lateritia</name>
    <dbReference type="NCBI Taxonomy" id="40482"/>
    <lineage>
        <taxon>Eukaryota</taxon>
        <taxon>Fungi</taxon>
        <taxon>Dikarya</taxon>
        <taxon>Basidiomycota</taxon>
        <taxon>Agaricomycotina</taxon>
        <taxon>Agaricomycetes</taxon>
        <taxon>Agaricomycetidae</taxon>
        <taxon>Agaricales</taxon>
        <taxon>Marasmiineae</taxon>
        <taxon>Omphalotaceae</taxon>
        <taxon>Lentinula</taxon>
    </lineage>
</organism>
<dbReference type="EMBL" id="JANVFT010000036">
    <property type="protein sequence ID" value="KAJ4493199.1"/>
    <property type="molecule type" value="Genomic_DNA"/>
</dbReference>
<evidence type="ECO:0000313" key="2">
    <source>
        <dbReference type="Proteomes" id="UP001150217"/>
    </source>
</evidence>
<comment type="caution">
    <text evidence="1">The sequence shown here is derived from an EMBL/GenBank/DDBJ whole genome shotgun (WGS) entry which is preliminary data.</text>
</comment>
<reference evidence="1" key="1">
    <citation type="submission" date="2022-08" db="EMBL/GenBank/DDBJ databases">
        <title>A Global Phylogenomic Analysis of the Shiitake Genus Lentinula.</title>
        <authorList>
            <consortium name="DOE Joint Genome Institute"/>
            <person name="Sierra-Patev S."/>
            <person name="Min B."/>
            <person name="Naranjo-Ortiz M."/>
            <person name="Looney B."/>
            <person name="Konkel Z."/>
            <person name="Slot J.C."/>
            <person name="Sakamoto Y."/>
            <person name="Steenwyk J.L."/>
            <person name="Rokas A."/>
            <person name="Carro J."/>
            <person name="Camarero S."/>
            <person name="Ferreira P."/>
            <person name="Molpeceres G."/>
            <person name="Ruiz-Duenas F.J."/>
            <person name="Serrano A."/>
            <person name="Henrissat B."/>
            <person name="Drula E."/>
            <person name="Hughes K.W."/>
            <person name="Mata J.L."/>
            <person name="Ishikawa N.K."/>
            <person name="Vargas-Isla R."/>
            <person name="Ushijima S."/>
            <person name="Smith C.A."/>
            <person name="Ahrendt S."/>
            <person name="Andreopoulos W."/>
            <person name="He G."/>
            <person name="Labutti K."/>
            <person name="Lipzen A."/>
            <person name="Ng V."/>
            <person name="Riley R."/>
            <person name="Sandor L."/>
            <person name="Barry K."/>
            <person name="Martinez A.T."/>
            <person name="Xiao Y."/>
            <person name="Gibbons J.G."/>
            <person name="Terashima K."/>
            <person name="Grigoriev I.V."/>
            <person name="Hibbett D.S."/>
        </authorList>
    </citation>
    <scope>NUCLEOTIDE SEQUENCE</scope>
    <source>
        <strain evidence="1">RHP3577 ss4</strain>
    </source>
</reference>
<dbReference type="Proteomes" id="UP001150217">
    <property type="component" value="Unassembled WGS sequence"/>
</dbReference>
<accession>A0ABQ8VG37</accession>
<protein>
    <submittedName>
        <fullName evidence="1">Uncharacterized protein</fullName>
    </submittedName>
</protein>